<evidence type="ECO:0000256" key="1">
    <source>
        <dbReference type="ARBA" id="ARBA00004141"/>
    </source>
</evidence>
<dbReference type="GO" id="GO:0004930">
    <property type="term" value="F:G protein-coupled receptor activity"/>
    <property type="evidence" value="ECO:0007669"/>
    <property type="project" value="UniProtKB-KW"/>
</dbReference>
<reference evidence="10" key="1">
    <citation type="submission" date="2023-01" db="EMBL/GenBank/DDBJ databases">
        <title>Genome assembly of the deep-sea coral Lophelia pertusa.</title>
        <authorList>
            <person name="Herrera S."/>
            <person name="Cordes E."/>
        </authorList>
    </citation>
    <scope>NUCLEOTIDE SEQUENCE</scope>
    <source>
        <strain evidence="10">USNM1676648</strain>
        <tissue evidence="10">Polyp</tissue>
    </source>
</reference>
<name>A0A9X0CUX7_9CNID</name>
<evidence type="ECO:0000259" key="9">
    <source>
        <dbReference type="PROSITE" id="PS50262"/>
    </source>
</evidence>
<keyword evidence="2 8" id="KW-0812">Transmembrane</keyword>
<dbReference type="InterPro" id="IPR050125">
    <property type="entry name" value="GPCR_opsins"/>
</dbReference>
<accession>A0A9X0CUX7</accession>
<evidence type="ECO:0000256" key="5">
    <source>
        <dbReference type="ARBA" id="ARBA00023136"/>
    </source>
</evidence>
<dbReference type="PRINTS" id="PR00237">
    <property type="entry name" value="GPCRRHODOPSN"/>
</dbReference>
<feature type="transmembrane region" description="Helical" evidence="8">
    <location>
        <begin position="92"/>
        <end position="115"/>
    </location>
</feature>
<keyword evidence="4" id="KW-0297">G-protein coupled receptor</keyword>
<dbReference type="InterPro" id="IPR017452">
    <property type="entry name" value="GPCR_Rhodpsn_7TM"/>
</dbReference>
<dbReference type="AlphaFoldDB" id="A0A9X0CUX7"/>
<keyword evidence="7" id="KW-0807">Transducer</keyword>
<sequence length="384" mass="44011">MSPTETSEYPAKWHDALAGLVVIFLVLVPVVQMLTLKILLRKDNRRKRLTPYLINLAVANLIFAFFSFPLSLASNLSRRYIADKPVCIFLGYLSSAAVLVTFATFAFCIRVVYNATNTLKTTQFCIFKARKKYTKINLGMWFFAFVMLSPMIPFWNRDTFHPGTSGCYPMRSLENAWDITYFVVLTVLAFCVPMTISFVYSIKIYLFFVNNKPCQISFTQQRRYQEYRNVSKMIIVSVVIFVVCWSPFTIVGVLSMLGYSPSPELRAIPYFLSKSSVLYNPLIYVIFNAKFRAAIVNLFRCGCQKKKVDVMNPNYAEPRHVSLPQPMVSRSPVAVSLARNVSGEEINEQDYQSCDSLFGVPRYRERLDTVSAGLKIYSLEELRQ</sequence>
<evidence type="ECO:0000313" key="10">
    <source>
        <dbReference type="EMBL" id="KAJ7374324.1"/>
    </source>
</evidence>
<keyword evidence="11" id="KW-1185">Reference proteome</keyword>
<evidence type="ECO:0000256" key="8">
    <source>
        <dbReference type="SAM" id="Phobius"/>
    </source>
</evidence>
<feature type="domain" description="G-protein coupled receptors family 1 profile" evidence="9">
    <location>
        <begin position="31"/>
        <end position="284"/>
    </location>
</feature>
<comment type="caution">
    <text evidence="10">The sequence shown here is derived from an EMBL/GenBank/DDBJ whole genome shotgun (WGS) entry which is preliminary data.</text>
</comment>
<feature type="transmembrane region" description="Helical" evidence="8">
    <location>
        <begin position="52"/>
        <end position="72"/>
    </location>
</feature>
<dbReference type="GO" id="GO:0016020">
    <property type="term" value="C:membrane"/>
    <property type="evidence" value="ECO:0007669"/>
    <property type="project" value="UniProtKB-SubCell"/>
</dbReference>
<organism evidence="10 11">
    <name type="scientific">Desmophyllum pertusum</name>
    <dbReference type="NCBI Taxonomy" id="174260"/>
    <lineage>
        <taxon>Eukaryota</taxon>
        <taxon>Metazoa</taxon>
        <taxon>Cnidaria</taxon>
        <taxon>Anthozoa</taxon>
        <taxon>Hexacorallia</taxon>
        <taxon>Scleractinia</taxon>
        <taxon>Caryophylliina</taxon>
        <taxon>Caryophylliidae</taxon>
        <taxon>Desmophyllum</taxon>
    </lineage>
</organism>
<dbReference type="SUPFAM" id="SSF81321">
    <property type="entry name" value="Family A G protein-coupled receptor-like"/>
    <property type="match status" value="1"/>
</dbReference>
<evidence type="ECO:0000313" key="11">
    <source>
        <dbReference type="Proteomes" id="UP001163046"/>
    </source>
</evidence>
<dbReference type="Proteomes" id="UP001163046">
    <property type="component" value="Unassembled WGS sequence"/>
</dbReference>
<dbReference type="Pfam" id="PF00001">
    <property type="entry name" value="7tm_1"/>
    <property type="match status" value="1"/>
</dbReference>
<feature type="transmembrane region" description="Helical" evidence="8">
    <location>
        <begin position="179"/>
        <end position="209"/>
    </location>
</feature>
<protein>
    <recommendedName>
        <fullName evidence="9">G-protein coupled receptors family 1 profile domain-containing protein</fullName>
    </recommendedName>
</protein>
<dbReference type="EMBL" id="MU826828">
    <property type="protein sequence ID" value="KAJ7374324.1"/>
    <property type="molecule type" value="Genomic_DNA"/>
</dbReference>
<keyword evidence="3 8" id="KW-1133">Transmembrane helix</keyword>
<keyword evidence="6" id="KW-0675">Receptor</keyword>
<evidence type="ECO:0000256" key="2">
    <source>
        <dbReference type="ARBA" id="ARBA00022692"/>
    </source>
</evidence>
<feature type="transmembrane region" description="Helical" evidence="8">
    <location>
        <begin position="136"/>
        <end position="155"/>
    </location>
</feature>
<feature type="transmembrane region" description="Helical" evidence="8">
    <location>
        <begin position="230"/>
        <end position="257"/>
    </location>
</feature>
<comment type="subcellular location">
    <subcellularLocation>
        <location evidence="1">Membrane</location>
        <topology evidence="1">Multi-pass membrane protein</topology>
    </subcellularLocation>
</comment>
<evidence type="ECO:0000256" key="4">
    <source>
        <dbReference type="ARBA" id="ARBA00023040"/>
    </source>
</evidence>
<keyword evidence="5 8" id="KW-0472">Membrane</keyword>
<dbReference type="Gene3D" id="1.20.1070.10">
    <property type="entry name" value="Rhodopsin 7-helix transmembrane proteins"/>
    <property type="match status" value="1"/>
</dbReference>
<dbReference type="InterPro" id="IPR000276">
    <property type="entry name" value="GPCR_Rhodpsn"/>
</dbReference>
<gene>
    <name evidence="10" type="ORF">OS493_007412</name>
</gene>
<evidence type="ECO:0000256" key="7">
    <source>
        <dbReference type="ARBA" id="ARBA00023224"/>
    </source>
</evidence>
<feature type="transmembrane region" description="Helical" evidence="8">
    <location>
        <begin position="277"/>
        <end position="299"/>
    </location>
</feature>
<feature type="transmembrane region" description="Helical" evidence="8">
    <location>
        <begin position="16"/>
        <end position="40"/>
    </location>
</feature>
<proteinExistence type="predicted"/>
<evidence type="ECO:0000256" key="6">
    <source>
        <dbReference type="ARBA" id="ARBA00023170"/>
    </source>
</evidence>
<evidence type="ECO:0000256" key="3">
    <source>
        <dbReference type="ARBA" id="ARBA00022989"/>
    </source>
</evidence>
<dbReference type="PANTHER" id="PTHR24240">
    <property type="entry name" value="OPSIN"/>
    <property type="match status" value="1"/>
</dbReference>
<dbReference type="PROSITE" id="PS50262">
    <property type="entry name" value="G_PROTEIN_RECEP_F1_2"/>
    <property type="match status" value="1"/>
</dbReference>
<dbReference type="OrthoDB" id="5985475at2759"/>